<evidence type="ECO:0000313" key="4">
    <source>
        <dbReference type="EMBL" id="GII95404.1"/>
    </source>
</evidence>
<evidence type="ECO:0000256" key="2">
    <source>
        <dbReference type="SAM" id="Phobius"/>
    </source>
</evidence>
<feature type="compositionally biased region" description="Low complexity" evidence="1">
    <location>
        <begin position="122"/>
        <end position="153"/>
    </location>
</feature>
<dbReference type="Proteomes" id="UP000606172">
    <property type="component" value="Unassembled WGS sequence"/>
</dbReference>
<organism evidence="4 5">
    <name type="scientific">Sinosporangium siamense</name>
    <dbReference type="NCBI Taxonomy" id="1367973"/>
    <lineage>
        <taxon>Bacteria</taxon>
        <taxon>Bacillati</taxon>
        <taxon>Actinomycetota</taxon>
        <taxon>Actinomycetes</taxon>
        <taxon>Streptosporangiales</taxon>
        <taxon>Streptosporangiaceae</taxon>
        <taxon>Sinosporangium</taxon>
    </lineage>
</organism>
<feature type="compositionally biased region" description="Low complexity" evidence="1">
    <location>
        <begin position="81"/>
        <end position="92"/>
    </location>
</feature>
<name>A0A919VER9_9ACTN</name>
<keyword evidence="5" id="KW-1185">Reference proteome</keyword>
<feature type="transmembrane region" description="Helical" evidence="2">
    <location>
        <begin position="164"/>
        <end position="186"/>
    </location>
</feature>
<feature type="domain" description="DUF732" evidence="3">
    <location>
        <begin position="230"/>
        <end position="297"/>
    </location>
</feature>
<protein>
    <recommendedName>
        <fullName evidence="3">DUF732 domain-containing protein</fullName>
    </recommendedName>
</protein>
<evidence type="ECO:0000259" key="3">
    <source>
        <dbReference type="Pfam" id="PF05305"/>
    </source>
</evidence>
<dbReference type="EMBL" id="BOOW01000036">
    <property type="protein sequence ID" value="GII95404.1"/>
    <property type="molecule type" value="Genomic_DNA"/>
</dbReference>
<keyword evidence="2" id="KW-1133">Transmembrane helix</keyword>
<dbReference type="Pfam" id="PF05305">
    <property type="entry name" value="DUF732"/>
    <property type="match status" value="1"/>
</dbReference>
<dbReference type="AlphaFoldDB" id="A0A919VER9"/>
<keyword evidence="2" id="KW-0812">Transmembrane</keyword>
<keyword evidence="2" id="KW-0472">Membrane</keyword>
<proteinExistence type="predicted"/>
<feature type="region of interest" description="Disordered" evidence="1">
    <location>
        <begin position="23"/>
        <end position="159"/>
    </location>
</feature>
<sequence>MPQNCMRTPSLGQEPYEGHIVQFVTDRYPTTPPGEPEEPTINYGRQIPPPPPGHQPGHGAQPGYGGQPSYGGQGHGGQSQGGHPSYGGQSPASYPPPYGSAPQQQPPHGGQTWPQQPPPHAPHGYGQPGGQWPHQQPTQQWPHQQGPTQQWAPAPRPPRKRGPVILISAAVAIGLIAIVGSLVYLLNSEEQKPTVAGVVPTAGLGSPPPSVAAPVPDVPVPSTPGGFDPEQIFLQAIQTNSNLKSADQTRVLEVGRSMCTALDAGRPAREVIFGGSRDFTITDSGFIFGAAVVALCPRHEGKLSQLGVS</sequence>
<accession>A0A919VER9</accession>
<evidence type="ECO:0000313" key="5">
    <source>
        <dbReference type="Proteomes" id="UP000606172"/>
    </source>
</evidence>
<feature type="compositionally biased region" description="Gly residues" evidence="1">
    <location>
        <begin position="60"/>
        <end position="80"/>
    </location>
</feature>
<comment type="caution">
    <text evidence="4">The sequence shown here is derived from an EMBL/GenBank/DDBJ whole genome shotgun (WGS) entry which is preliminary data.</text>
</comment>
<reference evidence="4" key="1">
    <citation type="submission" date="2021-01" db="EMBL/GenBank/DDBJ databases">
        <title>Whole genome shotgun sequence of Sinosporangium siamense NBRC 109515.</title>
        <authorList>
            <person name="Komaki H."/>
            <person name="Tamura T."/>
        </authorList>
    </citation>
    <scope>NUCLEOTIDE SEQUENCE</scope>
    <source>
        <strain evidence="4">NBRC 109515</strain>
    </source>
</reference>
<evidence type="ECO:0000256" key="1">
    <source>
        <dbReference type="SAM" id="MobiDB-lite"/>
    </source>
</evidence>
<gene>
    <name evidence="4" type="ORF">Ssi02_56350</name>
</gene>
<dbReference type="InterPro" id="IPR007969">
    <property type="entry name" value="DUF732"/>
</dbReference>